<feature type="transmembrane region" description="Helical" evidence="1">
    <location>
        <begin position="56"/>
        <end position="82"/>
    </location>
</feature>
<gene>
    <name evidence="2" type="ORF">C8E97_3785</name>
</gene>
<organism evidence="2 3">
    <name type="scientific">Saccharothrix australiensis</name>
    <dbReference type="NCBI Taxonomy" id="2072"/>
    <lineage>
        <taxon>Bacteria</taxon>
        <taxon>Bacillati</taxon>
        <taxon>Actinomycetota</taxon>
        <taxon>Actinomycetes</taxon>
        <taxon>Pseudonocardiales</taxon>
        <taxon>Pseudonocardiaceae</taxon>
        <taxon>Saccharothrix</taxon>
    </lineage>
</organism>
<accession>A0A495W0Z9</accession>
<feature type="transmembrane region" description="Helical" evidence="1">
    <location>
        <begin position="163"/>
        <end position="193"/>
    </location>
</feature>
<evidence type="ECO:0000313" key="2">
    <source>
        <dbReference type="EMBL" id="RKT55129.1"/>
    </source>
</evidence>
<feature type="transmembrane region" description="Helical" evidence="1">
    <location>
        <begin position="12"/>
        <end position="36"/>
    </location>
</feature>
<evidence type="ECO:0000313" key="3">
    <source>
        <dbReference type="Proteomes" id="UP000282084"/>
    </source>
</evidence>
<keyword evidence="1" id="KW-0472">Membrane</keyword>
<dbReference type="AlphaFoldDB" id="A0A495W0Z9"/>
<dbReference type="Proteomes" id="UP000282084">
    <property type="component" value="Unassembled WGS sequence"/>
</dbReference>
<proteinExistence type="predicted"/>
<comment type="caution">
    <text evidence="2">The sequence shown here is derived from an EMBL/GenBank/DDBJ whole genome shotgun (WGS) entry which is preliminary data.</text>
</comment>
<evidence type="ECO:0008006" key="4">
    <source>
        <dbReference type="Google" id="ProtNLM"/>
    </source>
</evidence>
<reference evidence="2 3" key="1">
    <citation type="submission" date="2018-10" db="EMBL/GenBank/DDBJ databases">
        <title>Sequencing the genomes of 1000 actinobacteria strains.</title>
        <authorList>
            <person name="Klenk H.-P."/>
        </authorList>
    </citation>
    <scope>NUCLEOTIDE SEQUENCE [LARGE SCALE GENOMIC DNA]</scope>
    <source>
        <strain evidence="2 3">DSM 43800</strain>
    </source>
</reference>
<dbReference type="EMBL" id="RBXO01000001">
    <property type="protein sequence ID" value="RKT55129.1"/>
    <property type="molecule type" value="Genomic_DNA"/>
</dbReference>
<keyword evidence="1" id="KW-1133">Transmembrane helix</keyword>
<keyword evidence="1" id="KW-0812">Transmembrane</keyword>
<name>A0A495W0Z9_9PSEU</name>
<sequence length="265" mass="27592">MRRVTEVVRRLPFTTAVVVVMLVVGVATGALWSAAADRPWYPEVAFGVPSLAEGRWWTPVTGSFLAVVPAAYVPMAGTFALFVGAAEWVRGTRYAAVVAVAGQLGAVLLSAALLAVLRWTGWDWAERTAGTLDVGFSAGSLWVAALLSASAPPPWRSRVRLGLALYVVGSFAFVGTLSDWEHLVAGVAGLVVARSPRDRVPRREAVPVAVAVPVLVVAVGVGLSVFLPSAGPLGDTSRPATLAIAIPLVLLAAPLLAFAGRRPVS</sequence>
<feature type="transmembrane region" description="Helical" evidence="1">
    <location>
        <begin position="205"/>
        <end position="227"/>
    </location>
</feature>
<feature type="transmembrane region" description="Helical" evidence="1">
    <location>
        <begin position="239"/>
        <end position="259"/>
    </location>
</feature>
<protein>
    <recommendedName>
        <fullName evidence="4">Rhomboid family protein</fullName>
    </recommendedName>
</protein>
<evidence type="ECO:0000256" key="1">
    <source>
        <dbReference type="SAM" id="Phobius"/>
    </source>
</evidence>
<feature type="transmembrane region" description="Helical" evidence="1">
    <location>
        <begin position="94"/>
        <end position="117"/>
    </location>
</feature>
<keyword evidence="3" id="KW-1185">Reference proteome</keyword>